<organism evidence="1">
    <name type="scientific">viral metagenome</name>
    <dbReference type="NCBI Taxonomy" id="1070528"/>
    <lineage>
        <taxon>unclassified sequences</taxon>
        <taxon>metagenomes</taxon>
        <taxon>organismal metagenomes</taxon>
    </lineage>
</organism>
<dbReference type="EMBL" id="MN741032">
    <property type="protein sequence ID" value="QHU23534.1"/>
    <property type="molecule type" value="Genomic_DNA"/>
</dbReference>
<sequence>MKIKLFKKVLCIVRKKMYSNHRQSGRSRVNKVREGIKNRKTHVQQKRKTITAMDKLFLLQDELFRDGLNLGEYTKYIQEKINEEKYYYKALSEENVMQLKDRYLRLIQIENNRYNERGDEQQKKRKQRKIFREKKRKVIHEKKRELIHELLREIDKANSIGITHRAQLLSDDPDKWYHTKLLLFTGGRYIESHDKDWTKIYKKIVSPTVSSLFNLSNHQDLNQYVFQNHTS</sequence>
<accession>A0A6C0L493</accession>
<evidence type="ECO:0000313" key="1">
    <source>
        <dbReference type="EMBL" id="QHU23534.1"/>
    </source>
</evidence>
<name>A0A6C0L493_9ZZZZ</name>
<proteinExistence type="predicted"/>
<dbReference type="AlphaFoldDB" id="A0A6C0L493"/>
<protein>
    <submittedName>
        <fullName evidence="1">Uncharacterized protein</fullName>
    </submittedName>
</protein>
<reference evidence="1" key="1">
    <citation type="journal article" date="2020" name="Nature">
        <title>Giant virus diversity and host interactions through global metagenomics.</title>
        <authorList>
            <person name="Schulz F."/>
            <person name="Roux S."/>
            <person name="Paez-Espino D."/>
            <person name="Jungbluth S."/>
            <person name="Walsh D.A."/>
            <person name="Denef V.J."/>
            <person name="McMahon K.D."/>
            <person name="Konstantinidis K.T."/>
            <person name="Eloe-Fadrosh E.A."/>
            <person name="Kyrpides N.C."/>
            <person name="Woyke T."/>
        </authorList>
    </citation>
    <scope>NUCLEOTIDE SEQUENCE</scope>
    <source>
        <strain evidence="1">GVMAG-S-ERX555907-94</strain>
    </source>
</reference>